<protein>
    <submittedName>
        <fullName evidence="1">Uncharacterized protein</fullName>
    </submittedName>
</protein>
<comment type="caution">
    <text evidence="1">The sequence shown here is derived from an EMBL/GenBank/DDBJ whole genome shotgun (WGS) entry which is preliminary data.</text>
</comment>
<gene>
    <name evidence="1" type="ORF">VTL71DRAFT_15425</name>
</gene>
<name>A0ABR4CHA7_9HELO</name>
<organism evidence="1 2">
    <name type="scientific">Oculimacula yallundae</name>
    <dbReference type="NCBI Taxonomy" id="86028"/>
    <lineage>
        <taxon>Eukaryota</taxon>
        <taxon>Fungi</taxon>
        <taxon>Dikarya</taxon>
        <taxon>Ascomycota</taxon>
        <taxon>Pezizomycotina</taxon>
        <taxon>Leotiomycetes</taxon>
        <taxon>Helotiales</taxon>
        <taxon>Ploettnerulaceae</taxon>
        <taxon>Oculimacula</taxon>
    </lineage>
</organism>
<dbReference type="EMBL" id="JAZHXI010000008">
    <property type="protein sequence ID" value="KAL2069087.1"/>
    <property type="molecule type" value="Genomic_DNA"/>
</dbReference>
<proteinExistence type="predicted"/>
<evidence type="ECO:0000313" key="2">
    <source>
        <dbReference type="Proteomes" id="UP001595075"/>
    </source>
</evidence>
<evidence type="ECO:0000313" key="1">
    <source>
        <dbReference type="EMBL" id="KAL2069087.1"/>
    </source>
</evidence>
<accession>A0ABR4CHA7</accession>
<dbReference type="Proteomes" id="UP001595075">
    <property type="component" value="Unassembled WGS sequence"/>
</dbReference>
<sequence>MDAKKLYSFHSSSLSIYLPKETGGWQSRSEAHKPPYFISRLGSFDILQWTGCEGMFCAGKRLGALQAINE</sequence>
<keyword evidence="2" id="KW-1185">Reference proteome</keyword>
<reference evidence="1 2" key="1">
    <citation type="journal article" date="2024" name="Commun. Biol.">
        <title>Comparative genomic analysis of thermophilic fungi reveals convergent evolutionary adaptations and gene losses.</title>
        <authorList>
            <person name="Steindorff A.S."/>
            <person name="Aguilar-Pontes M.V."/>
            <person name="Robinson A.J."/>
            <person name="Andreopoulos B."/>
            <person name="LaButti K."/>
            <person name="Kuo A."/>
            <person name="Mondo S."/>
            <person name="Riley R."/>
            <person name="Otillar R."/>
            <person name="Haridas S."/>
            <person name="Lipzen A."/>
            <person name="Grimwood J."/>
            <person name="Schmutz J."/>
            <person name="Clum A."/>
            <person name="Reid I.D."/>
            <person name="Moisan M.C."/>
            <person name="Butler G."/>
            <person name="Nguyen T.T.M."/>
            <person name="Dewar K."/>
            <person name="Conant G."/>
            <person name="Drula E."/>
            <person name="Henrissat B."/>
            <person name="Hansel C."/>
            <person name="Singer S."/>
            <person name="Hutchinson M.I."/>
            <person name="de Vries R.P."/>
            <person name="Natvig D.O."/>
            <person name="Powell A.J."/>
            <person name="Tsang A."/>
            <person name="Grigoriev I.V."/>
        </authorList>
    </citation>
    <scope>NUCLEOTIDE SEQUENCE [LARGE SCALE GENOMIC DNA]</scope>
    <source>
        <strain evidence="1 2">CBS 494.80</strain>
    </source>
</reference>